<dbReference type="InterPro" id="IPR003959">
    <property type="entry name" value="ATPase_AAA_core"/>
</dbReference>
<evidence type="ECO:0000313" key="4">
    <source>
        <dbReference type="Proteomes" id="UP000706525"/>
    </source>
</evidence>
<evidence type="ECO:0000313" key="3">
    <source>
        <dbReference type="EMBL" id="CAG9179003.1"/>
    </source>
</evidence>
<evidence type="ECO:0000259" key="2">
    <source>
        <dbReference type="Pfam" id="PF13476"/>
    </source>
</evidence>
<dbReference type="PANTHER" id="PTHR32182:SF23">
    <property type="entry name" value="ATP BINDING PROTEIN"/>
    <property type="match status" value="1"/>
</dbReference>
<name>A0ABM8XG32_9BURK</name>
<dbReference type="RefSeq" id="WP_223991790.1">
    <property type="nucleotide sequence ID" value="NZ_CAJZAG010000008.1"/>
</dbReference>
<feature type="domain" description="ATPase AAA-type core" evidence="1">
    <location>
        <begin position="221"/>
        <end position="350"/>
    </location>
</feature>
<dbReference type="InterPro" id="IPR038729">
    <property type="entry name" value="Rad50/SbcC_AAA"/>
</dbReference>
<protein>
    <submittedName>
        <fullName evidence="3">DNA replication and repair protein RecF</fullName>
    </submittedName>
</protein>
<keyword evidence="4" id="KW-1185">Reference proteome</keyword>
<proteinExistence type="predicted"/>
<dbReference type="SUPFAM" id="SSF52540">
    <property type="entry name" value="P-loop containing nucleoside triphosphate hydrolases"/>
    <property type="match status" value="1"/>
</dbReference>
<dbReference type="EMBL" id="CAJZAG010000008">
    <property type="protein sequence ID" value="CAG9179003.1"/>
    <property type="molecule type" value="Genomic_DNA"/>
</dbReference>
<sequence length="454" mass="51781">MKLERLHLKSFRCFDELTVDFGERLTVIVADSGGGKTALLDAVAIGLGRCTTKLRGLTRSTIKETDFRISEDERYEPYVMLAWEAESHDGQPIAWLIGRRRDVAVTGATIRESMSHAQLTLMQRGLKAINAYVLSLVDADSKQSPYFLPVVVYYVANRATRDELRDRTDFKKTCLRFDALAGALNPISRFRAAFEWFRAKEDDERREQRSRQDFDYRHPVLEMVRNALERILPTGFRNPRTILSPPRFVIDRDMPDHSTQTLRISQLSDGFRAVLALTMDLASRMLQANGNGLPADMEGINPLDLPGIALIDQVDLHLHPAWQRRILTDLMRTFSQTQFIVSTNSPQVLSMVKREDVRIVCRDAEGRSIATSPLAKTYGAPSDDVLQSVMHVDPQPPVTEKEGLQQLTEWVDQGRHLEDQAVDLLKRLTTTLGEQHPQLLRLHRSIRRQETLER</sequence>
<gene>
    <name evidence="3" type="primary">recF_1</name>
    <name evidence="3" type="ORF">LMG32289_04241</name>
</gene>
<organism evidence="3 4">
    <name type="scientific">Cupriavidus pampae</name>
    <dbReference type="NCBI Taxonomy" id="659251"/>
    <lineage>
        <taxon>Bacteria</taxon>
        <taxon>Pseudomonadati</taxon>
        <taxon>Pseudomonadota</taxon>
        <taxon>Betaproteobacteria</taxon>
        <taxon>Burkholderiales</taxon>
        <taxon>Burkholderiaceae</taxon>
        <taxon>Cupriavidus</taxon>
    </lineage>
</organism>
<accession>A0ABM8XG32</accession>
<dbReference type="Pfam" id="PF13304">
    <property type="entry name" value="AAA_21"/>
    <property type="match status" value="1"/>
</dbReference>
<dbReference type="Pfam" id="PF13476">
    <property type="entry name" value="AAA_23"/>
    <property type="match status" value="1"/>
</dbReference>
<reference evidence="3 4" key="1">
    <citation type="submission" date="2021-08" db="EMBL/GenBank/DDBJ databases">
        <authorList>
            <person name="Peeters C."/>
        </authorList>
    </citation>
    <scope>NUCLEOTIDE SEQUENCE [LARGE SCALE GENOMIC DNA]</scope>
    <source>
        <strain evidence="3 4">LMG 32289</strain>
    </source>
</reference>
<dbReference type="PANTHER" id="PTHR32182">
    <property type="entry name" value="DNA REPLICATION AND REPAIR PROTEIN RECF"/>
    <property type="match status" value="1"/>
</dbReference>
<dbReference type="Gene3D" id="3.40.50.300">
    <property type="entry name" value="P-loop containing nucleotide triphosphate hydrolases"/>
    <property type="match status" value="1"/>
</dbReference>
<dbReference type="InterPro" id="IPR027417">
    <property type="entry name" value="P-loop_NTPase"/>
</dbReference>
<feature type="domain" description="Rad50/SbcC-type AAA" evidence="2">
    <location>
        <begin position="5"/>
        <end position="197"/>
    </location>
</feature>
<dbReference type="Proteomes" id="UP000706525">
    <property type="component" value="Unassembled WGS sequence"/>
</dbReference>
<comment type="caution">
    <text evidence="3">The sequence shown here is derived from an EMBL/GenBank/DDBJ whole genome shotgun (WGS) entry which is preliminary data.</text>
</comment>
<evidence type="ECO:0000259" key="1">
    <source>
        <dbReference type="Pfam" id="PF13304"/>
    </source>
</evidence>